<feature type="transmembrane region" description="Helical" evidence="1">
    <location>
        <begin position="255"/>
        <end position="272"/>
    </location>
</feature>
<feature type="transmembrane region" description="Helical" evidence="1">
    <location>
        <begin position="192"/>
        <end position="215"/>
    </location>
</feature>
<feature type="transmembrane region" description="Helical" evidence="1">
    <location>
        <begin position="227"/>
        <end position="249"/>
    </location>
</feature>
<dbReference type="InterPro" id="IPR041154">
    <property type="entry name" value="AglB_P1"/>
</dbReference>
<dbReference type="Pfam" id="PF18079">
    <property type="entry name" value="AglB_L1"/>
    <property type="match status" value="1"/>
</dbReference>
<organism evidence="3 4">
    <name type="scientific">Halovenus rubra</name>
    <dbReference type="NCBI Taxonomy" id="869890"/>
    <lineage>
        <taxon>Archaea</taxon>
        <taxon>Methanobacteriati</taxon>
        <taxon>Methanobacteriota</taxon>
        <taxon>Stenosarchaea group</taxon>
        <taxon>Halobacteria</taxon>
        <taxon>Halobacteriales</taxon>
        <taxon>Haloarculaceae</taxon>
        <taxon>Halovenus</taxon>
    </lineage>
</organism>
<dbReference type="RefSeq" id="WP_267635741.1">
    <property type="nucleotide sequence ID" value="NZ_JAODIY010000001.1"/>
</dbReference>
<evidence type="ECO:0000313" key="3">
    <source>
        <dbReference type="EMBL" id="MFC7127675.1"/>
    </source>
</evidence>
<feature type="transmembrane region" description="Helical" evidence="1">
    <location>
        <begin position="500"/>
        <end position="518"/>
    </location>
</feature>
<comment type="caution">
    <text evidence="3">The sequence shown here is derived from an EMBL/GenBank/DDBJ whole genome shotgun (WGS) entry which is preliminary data.</text>
</comment>
<reference evidence="3 4" key="1">
    <citation type="journal article" date="2014" name="Int. J. Syst. Evol. Microbiol.">
        <title>Complete genome sequence of Corynebacterium casei LMG S-19264T (=DSM 44701T), isolated from a smear-ripened cheese.</title>
        <authorList>
            <consortium name="US DOE Joint Genome Institute (JGI-PGF)"/>
            <person name="Walter F."/>
            <person name="Albersmeier A."/>
            <person name="Kalinowski J."/>
            <person name="Ruckert C."/>
        </authorList>
    </citation>
    <scope>NUCLEOTIDE SEQUENCE [LARGE SCALE GENOMIC DNA]</scope>
    <source>
        <strain evidence="3 4">CGMCC 4.7215</strain>
    </source>
</reference>
<feature type="transmembrane region" description="Helical" evidence="1">
    <location>
        <begin position="106"/>
        <end position="127"/>
    </location>
</feature>
<keyword evidence="1" id="KW-1133">Transmembrane helix</keyword>
<feature type="transmembrane region" description="Helical" evidence="1">
    <location>
        <begin position="376"/>
        <end position="401"/>
    </location>
</feature>
<evidence type="ECO:0000256" key="1">
    <source>
        <dbReference type="SAM" id="Phobius"/>
    </source>
</evidence>
<feature type="transmembrane region" description="Helical" evidence="1">
    <location>
        <begin position="306"/>
        <end position="324"/>
    </location>
</feature>
<feature type="transmembrane region" description="Helical" evidence="1">
    <location>
        <begin position="466"/>
        <end position="488"/>
    </location>
</feature>
<feature type="transmembrane region" description="Helical" evidence="1">
    <location>
        <begin position="572"/>
        <end position="593"/>
    </location>
</feature>
<dbReference type="Proteomes" id="UP001596414">
    <property type="component" value="Unassembled WGS sequence"/>
</dbReference>
<name>A0ABD5XER2_9EURY</name>
<keyword evidence="1" id="KW-0472">Membrane</keyword>
<keyword evidence="1" id="KW-0812">Transmembrane</keyword>
<evidence type="ECO:0000259" key="2">
    <source>
        <dbReference type="Pfam" id="PF18079"/>
    </source>
</evidence>
<evidence type="ECO:0000313" key="4">
    <source>
        <dbReference type="Proteomes" id="UP001596414"/>
    </source>
</evidence>
<feature type="domain" description="Archaeal glycosylation protein B peripheral" evidence="2">
    <location>
        <begin position="723"/>
        <end position="776"/>
    </location>
</feature>
<accession>A0ABD5XER2</accession>
<feature type="transmembrane region" description="Helical" evidence="1">
    <location>
        <begin position="524"/>
        <end position="546"/>
    </location>
</feature>
<sequence length="797" mass="86536">MTDKRVEEATRLFIAEYPETEEALETLLAHQDKNGSWTFGDISLDSGQFGELVSQTFVEKTGDGDYRFVDTDSIESGLSSGASHSATQTTDTATFDLSLPTVNRPVLVAVAGALTLMATVRLLYYSAVFRDGYVVSPANDPYLYRYFQAQFLEQSGGLADVGMLTTVGEQTIKRPLTHTLNWWFAELLGGSAGAASLVAALQPVLFSLISAVVLYMLAVRLTADSRIAIASLIFLALTPVHTVYTSLGFLEHRSYQYLWLLLLVFALVWLAVDFRRRLQGEAANSGNHASDARTAALDHIRSSRTWGVVALLAFGVAASVHAWGGSPITFVPVGIYFALRAITDFQRGVPPTLANIPGLAGVGGGSVLAMFAHSLFGWQGLLAVVTPTLVTAGSIALLLLASAWQYLQLSPKILAALECAVAVAGFAGVAQLRPDLLTSIQERTGDLLGRGGIAETTSLFSPDQSIILGPLAQIGFGFYLGLVALLLVSWIASRRYSPGWLAVVCFGWSYLILAGFQVRFAAQLSIFLSLFAGIALVYLLGALELAQRPTIFDKESGVNRLSLSFPNRQRTIYIVVVVLFVLLLNLLFVPSLLGQVQHSSETLEAATAIETHSDSIQYDRSDYVLSQWDNNRMYNYFVSGNSSAYNYAQNFYDRLITRHNPDEQYRTIHEGRVGYVVLTDTETRKNTTHHTLFEELGAGTNSPAHYQLIHASSDIRVFALVEGAVINVTTDSGTTVTAKTNVSTAGRSFAYSRTVTATDNGIAKIRVAYPGEYKIGNTTITVTEQDIYKGLSVSSES</sequence>
<proteinExistence type="predicted"/>
<gene>
    <name evidence="3" type="ORF">ACFQJ7_16900</name>
</gene>
<dbReference type="AlphaFoldDB" id="A0ABD5XER2"/>
<protein>
    <recommendedName>
        <fullName evidence="2">Archaeal glycosylation protein B peripheral domain-containing protein</fullName>
    </recommendedName>
</protein>
<dbReference type="EMBL" id="JBHSZQ010000051">
    <property type="protein sequence ID" value="MFC7127675.1"/>
    <property type="molecule type" value="Genomic_DNA"/>
</dbReference>